<gene>
    <name evidence="1" type="ORF">Goshw_027429</name>
</gene>
<dbReference type="EMBL" id="JABFAF010229908">
    <property type="protein sequence ID" value="MBA0875836.1"/>
    <property type="molecule type" value="Genomic_DNA"/>
</dbReference>
<accession>A0A7J9MYH3</accession>
<name>A0A7J9MYH3_GOSSC</name>
<proteinExistence type="predicted"/>
<dbReference type="Proteomes" id="UP000593576">
    <property type="component" value="Unassembled WGS sequence"/>
</dbReference>
<sequence length="34" mass="3929">MQRIYHHFGGRAVTIGIVGGWVHTHRSRGMIRLK</sequence>
<evidence type="ECO:0000313" key="2">
    <source>
        <dbReference type="Proteomes" id="UP000593576"/>
    </source>
</evidence>
<evidence type="ECO:0000313" key="1">
    <source>
        <dbReference type="EMBL" id="MBA0875836.1"/>
    </source>
</evidence>
<organism evidence="1 2">
    <name type="scientific">Gossypium schwendimanii</name>
    <name type="common">Cotton</name>
    <dbReference type="NCBI Taxonomy" id="34291"/>
    <lineage>
        <taxon>Eukaryota</taxon>
        <taxon>Viridiplantae</taxon>
        <taxon>Streptophyta</taxon>
        <taxon>Embryophyta</taxon>
        <taxon>Tracheophyta</taxon>
        <taxon>Spermatophyta</taxon>
        <taxon>Magnoliopsida</taxon>
        <taxon>eudicotyledons</taxon>
        <taxon>Gunneridae</taxon>
        <taxon>Pentapetalae</taxon>
        <taxon>rosids</taxon>
        <taxon>malvids</taxon>
        <taxon>Malvales</taxon>
        <taxon>Malvaceae</taxon>
        <taxon>Malvoideae</taxon>
        <taxon>Gossypium</taxon>
    </lineage>
</organism>
<comment type="caution">
    <text evidence="1">The sequence shown here is derived from an EMBL/GenBank/DDBJ whole genome shotgun (WGS) entry which is preliminary data.</text>
</comment>
<dbReference type="AlphaFoldDB" id="A0A7J9MYH3"/>
<dbReference type="OrthoDB" id="960611at2759"/>
<protein>
    <submittedName>
        <fullName evidence="1">Uncharacterized protein</fullName>
    </submittedName>
</protein>
<keyword evidence="2" id="KW-1185">Reference proteome</keyword>
<reference evidence="1 2" key="1">
    <citation type="journal article" date="2019" name="Genome Biol. Evol.">
        <title>Insights into the evolution of the New World diploid cottons (Gossypium, subgenus Houzingenia) based on genome sequencing.</title>
        <authorList>
            <person name="Grover C.E."/>
            <person name="Arick M.A. 2nd"/>
            <person name="Thrash A."/>
            <person name="Conover J.L."/>
            <person name="Sanders W.S."/>
            <person name="Peterson D.G."/>
            <person name="Frelichowski J.E."/>
            <person name="Scheffler J.A."/>
            <person name="Scheffler B.E."/>
            <person name="Wendel J.F."/>
        </authorList>
    </citation>
    <scope>NUCLEOTIDE SEQUENCE [LARGE SCALE GENOMIC DNA]</scope>
    <source>
        <strain evidence="1">1</strain>
        <tissue evidence="1">Leaf</tissue>
    </source>
</reference>